<feature type="coiled-coil region" evidence="1">
    <location>
        <begin position="207"/>
        <end position="293"/>
    </location>
</feature>
<dbReference type="OrthoDB" id="7068720at2"/>
<dbReference type="Proteomes" id="UP000001508">
    <property type="component" value="Chromosome"/>
</dbReference>
<sequence>MYLIIGSTPAGNWERVLPLLTEAGCVVPAAIGPSLEQACADLLGTAAASPAVLATNNDTASKQLDFAANDFAQAHLLLFHSRPETALAQAMAEQGNPDQTLEKWQQAAQQLLQVYRHNRQRASLVNIDCALAAPALFMKACHKRFGLKKAKPPHSNEAGSKNTESSDMHLLLAAQMVAQSAPTSELIAELEAGSLPLAEQPEPNINCQQIHQDYQAVTRQANELKEVKEENELLLLQLHQVQEELESYYLQLQSEQEKHRQAKSELAELKKEQKRHKAKVNQLNGRIDRLQKSTSWKITAPMRGLVKLVKPARKATS</sequence>
<name>D6Z4R1_DESAT</name>
<dbReference type="EMBL" id="CP001940">
    <property type="protein sequence ID" value="ADH86536.1"/>
    <property type="molecule type" value="Genomic_DNA"/>
</dbReference>
<dbReference type="RefSeq" id="WP_013164059.1">
    <property type="nucleotide sequence ID" value="NC_014216.1"/>
</dbReference>
<evidence type="ECO:0000256" key="1">
    <source>
        <dbReference type="SAM" id="Coils"/>
    </source>
</evidence>
<dbReference type="KEGG" id="dak:DaAHT2_1855"/>
<dbReference type="eggNOG" id="COG0172">
    <property type="taxonomic scope" value="Bacteria"/>
</dbReference>
<dbReference type="AlphaFoldDB" id="D6Z4R1"/>
<keyword evidence="1" id="KW-0175">Coiled coil</keyword>
<gene>
    <name evidence="2" type="ordered locus">DaAHT2_1855</name>
</gene>
<evidence type="ECO:0000313" key="2">
    <source>
        <dbReference type="EMBL" id="ADH86536.1"/>
    </source>
</evidence>
<accession>D6Z4R1</accession>
<organism evidence="2 3">
    <name type="scientific">Desulfurivibrio alkaliphilus (strain DSM 19089 / UNIQEM U267 / AHT2)</name>
    <dbReference type="NCBI Taxonomy" id="589865"/>
    <lineage>
        <taxon>Bacteria</taxon>
        <taxon>Pseudomonadati</taxon>
        <taxon>Thermodesulfobacteriota</taxon>
        <taxon>Desulfobulbia</taxon>
        <taxon>Desulfobulbales</taxon>
        <taxon>Desulfobulbaceae</taxon>
        <taxon>Desulfurivibrio</taxon>
    </lineage>
</organism>
<proteinExistence type="predicted"/>
<keyword evidence="3" id="KW-1185">Reference proteome</keyword>
<dbReference type="InParanoid" id="D6Z4R1"/>
<dbReference type="HOGENOM" id="CLU_876399_0_0_7"/>
<protein>
    <submittedName>
        <fullName evidence="2">Uncharacterized protein</fullName>
    </submittedName>
</protein>
<dbReference type="STRING" id="589865.DaAHT2_1855"/>
<evidence type="ECO:0000313" key="3">
    <source>
        <dbReference type="Proteomes" id="UP000001508"/>
    </source>
</evidence>
<reference evidence="3" key="1">
    <citation type="submission" date="2010-02" db="EMBL/GenBank/DDBJ databases">
        <title>Complete sequence of Desulfurivibrio alkaliphilus AHT2.</title>
        <authorList>
            <consortium name="US DOE Joint Genome Institute"/>
            <person name="Pitluck S."/>
            <person name="Chertkov O."/>
            <person name="Detter J.C."/>
            <person name="Han C."/>
            <person name="Tapia R."/>
            <person name="Larimer F."/>
            <person name="Land M."/>
            <person name="Hauser L."/>
            <person name="Kyrpides N."/>
            <person name="Mikhailova N."/>
            <person name="Sorokin D.Y."/>
            <person name="Muyzer G."/>
            <person name="Woyke T."/>
        </authorList>
    </citation>
    <scope>NUCLEOTIDE SEQUENCE [LARGE SCALE GENOMIC DNA]</scope>
    <source>
        <strain evidence="3">DSM 19089 / UNIQEM U267 / AHT2</strain>
    </source>
</reference>